<protein>
    <recommendedName>
        <fullName evidence="8">Bifunctional uridylyltransferase/uridylyl-removing enzyme</fullName>
        <shortName evidence="8">UTase/UR</shortName>
    </recommendedName>
    <alternativeName>
        <fullName evidence="8">Bifunctional [protein-PII] modification enzyme</fullName>
    </alternativeName>
    <alternativeName>
        <fullName evidence="8">Bifunctional nitrogen sensor protein</fullName>
    </alternativeName>
    <domain>
        <recommendedName>
            <fullName evidence="8">[Protein-PII] uridylyltransferase</fullName>
            <shortName evidence="8">PII uridylyltransferase</shortName>
            <shortName evidence="8">UTase</shortName>
            <ecNumber evidence="8">2.7.7.59</ecNumber>
        </recommendedName>
    </domain>
    <domain>
        <recommendedName>
            <fullName evidence="8">[Protein-PII]-UMP uridylyl-removing enzyme</fullName>
            <shortName evidence="8">UR</shortName>
            <ecNumber evidence="8">3.1.4.-</ecNumber>
        </recommendedName>
    </domain>
</protein>
<dbReference type="SUPFAM" id="SSF109604">
    <property type="entry name" value="HD-domain/PDEase-like"/>
    <property type="match status" value="1"/>
</dbReference>
<dbReference type="FunFam" id="1.10.3090.10:FF:000005">
    <property type="entry name" value="Bifunctional uridylyltransferase/uridylyl-removing enzyme"/>
    <property type="match status" value="1"/>
</dbReference>
<dbReference type="Pfam" id="PF01966">
    <property type="entry name" value="HD"/>
    <property type="match status" value="1"/>
</dbReference>
<name>A0AB38YIY0_9GAMM</name>
<dbReference type="GO" id="GO:0006808">
    <property type="term" value="P:regulation of nitrogen utilization"/>
    <property type="evidence" value="ECO:0007669"/>
    <property type="project" value="UniProtKB-UniRule"/>
</dbReference>
<evidence type="ECO:0000256" key="6">
    <source>
        <dbReference type="ARBA" id="ARBA00023268"/>
    </source>
</evidence>
<dbReference type="InterPro" id="IPR006674">
    <property type="entry name" value="HD_domain"/>
</dbReference>
<dbReference type="PROSITE" id="PS51671">
    <property type="entry name" value="ACT"/>
    <property type="match status" value="2"/>
</dbReference>
<dbReference type="PIRSF" id="PIRSF006288">
    <property type="entry name" value="PII_uridyltransf"/>
    <property type="match status" value="1"/>
</dbReference>
<evidence type="ECO:0000256" key="4">
    <source>
        <dbReference type="ARBA" id="ARBA00022801"/>
    </source>
</evidence>
<dbReference type="GO" id="GO:0008773">
    <property type="term" value="F:[protein-PII] uridylyltransferase activity"/>
    <property type="evidence" value="ECO:0007669"/>
    <property type="project" value="UniProtKB-UniRule"/>
</dbReference>
<comment type="catalytic activity">
    <reaction evidence="8">
        <text>[protein-PII]-L-tyrosine + UTP = [protein-PII]-uridylyl-L-tyrosine + diphosphate</text>
        <dbReference type="Rhea" id="RHEA:13673"/>
        <dbReference type="Rhea" id="RHEA-COMP:12147"/>
        <dbReference type="Rhea" id="RHEA-COMP:12148"/>
        <dbReference type="ChEBI" id="CHEBI:33019"/>
        <dbReference type="ChEBI" id="CHEBI:46398"/>
        <dbReference type="ChEBI" id="CHEBI:46858"/>
        <dbReference type="ChEBI" id="CHEBI:90602"/>
        <dbReference type="EC" id="2.7.7.59"/>
    </reaction>
</comment>
<evidence type="ECO:0000313" key="11">
    <source>
        <dbReference type="EMBL" id="WLD59202.1"/>
    </source>
</evidence>
<dbReference type="InterPro" id="IPR045865">
    <property type="entry name" value="ACT-like_dom_sf"/>
</dbReference>
<dbReference type="InterPro" id="IPR002912">
    <property type="entry name" value="ACT_dom"/>
</dbReference>
<dbReference type="Gene3D" id="3.30.460.10">
    <property type="entry name" value="Beta Polymerase, domain 2"/>
    <property type="match status" value="1"/>
</dbReference>
<dbReference type="PANTHER" id="PTHR47320">
    <property type="entry name" value="BIFUNCTIONAL URIDYLYLTRANSFERASE/URIDYLYL-REMOVING ENZYME"/>
    <property type="match status" value="1"/>
</dbReference>
<dbReference type="NCBIfam" id="TIGR01693">
    <property type="entry name" value="UTase_glnD"/>
    <property type="match status" value="1"/>
</dbReference>
<dbReference type="AlphaFoldDB" id="A0AB38YIY0"/>
<dbReference type="PANTHER" id="PTHR47320:SF1">
    <property type="entry name" value="BIFUNCTIONAL URIDYLYLTRANSFERASE_URIDYLYL-REMOVING ENZYME"/>
    <property type="match status" value="1"/>
</dbReference>
<dbReference type="Gene3D" id="1.20.120.330">
    <property type="entry name" value="Nucleotidyltransferases domain 2"/>
    <property type="match status" value="1"/>
</dbReference>
<proteinExistence type="inferred from homology"/>
<dbReference type="Gene3D" id="1.10.3090.10">
    <property type="entry name" value="cca-adding enzyme, domain 2"/>
    <property type="match status" value="1"/>
</dbReference>
<dbReference type="SUPFAM" id="SSF81593">
    <property type="entry name" value="Nucleotidyltransferase substrate binding subunit/domain"/>
    <property type="match status" value="1"/>
</dbReference>
<comment type="function">
    <text evidence="8">Modifies, by uridylylation and deuridylylation, the PII regulatory proteins (GlnB and homologs), in response to the nitrogen status of the cell that GlnD senses through the glutamine level. Under low glutamine levels, catalyzes the conversion of the PII proteins and UTP to PII-UMP and PPi, while under higher glutamine levels, GlnD hydrolyzes PII-UMP to PII and UMP (deuridylylation). Thus, controls uridylylation state and activity of the PII proteins, and plays an important role in the regulation of nitrogen metabolism.</text>
</comment>
<dbReference type="InterPro" id="IPR010043">
    <property type="entry name" value="UTase/UR"/>
</dbReference>
<sequence length="889" mass="101616">MSKASLLDVTAVTQALNHQPVAISSIKKSLRLAQARLDERFRAGDFVRDLVKSRTATIDELLHLLWAHYDWPAQAALIAVGGYGRGELLPRSDIDLLLLFDTEEDVQSAVSSVEGFITLLWDLSLDIGHSVRTLASCRQEATDDVTVVTNLLESRLLCGEEALFTSMTDLVGPDNIWPSAHFYKAKLNEQSLRHEKYGNTAYNLEPNVKTSPGGLRDIQTIGWVVKRHFGDDRLQELVSRGFLTQNEFQTLIDGQDYLWRIRYALHMISGREEDRLLFDLQKAVAEEFGFEDSEEALGVEQLMKTYYRTVFRLRELNDMLLQHFDEVILNTDLPAPPIKLNSRFLNNNGYIEISHPRVFDKTPSALMEIFVLLAQNPEIKGVRASTIRAIYEHRHLIDPAFRNDIRNISFFIELFRSPQGVSTNLSRMSAYGILGLYLPEFGQVIGQMQFDLFHVYTVDAHSLQTVQNLRRFRHRSNLVEFPIASVVIHQLPKVELIYIAGLFHDLGKGKGGDHSIIGAEEAYSFCERHRLPRWDTELVVWLVRNHLLMSLTAQREDISDPDVINRFTQKVQDLVHLDYLYVLTVADINATNPALWNSWRAALLKQLYTEAKRALRRGLENPVGKEERIEETKQRAIELLKADGFTAEEIRTFWDNPGDDYFLRETAENIAWHTKAISSQGVGIPLVLMQELNAGAFESATQIFIYGPDRAHLFADIAFVMDQLGLNIHDARIMTSPSSHYSLDTFIVLEEDGSPIDMTDRDRVRDIQHRLLLTIEEPPERRQISRRVPRVLKHFNVPTRVNLSNDFINHRTVVEVITTDRPGLLALIGEVFIELGIILQNARISTLGERVEDVFFVVDANNEPIKDPELGERLRSLMTRKLNELIEQN</sequence>
<evidence type="ECO:0000256" key="7">
    <source>
        <dbReference type="ARBA" id="ARBA00047968"/>
    </source>
</evidence>
<keyword evidence="1 8" id="KW-0808">Transferase</keyword>
<dbReference type="Pfam" id="PF01909">
    <property type="entry name" value="NTP_transf_2"/>
    <property type="match status" value="1"/>
</dbReference>
<accession>A0AB38YIY0</accession>
<dbReference type="SUPFAM" id="SSF81301">
    <property type="entry name" value="Nucleotidyltransferase"/>
    <property type="match status" value="1"/>
</dbReference>
<evidence type="ECO:0000256" key="5">
    <source>
        <dbReference type="ARBA" id="ARBA00022842"/>
    </source>
</evidence>
<dbReference type="CDD" id="cd04899">
    <property type="entry name" value="ACT_ACR-UUR-like_2"/>
    <property type="match status" value="1"/>
</dbReference>
<evidence type="ECO:0000256" key="8">
    <source>
        <dbReference type="HAMAP-Rule" id="MF_00277"/>
    </source>
</evidence>
<evidence type="ECO:0000259" key="10">
    <source>
        <dbReference type="PROSITE" id="PS51831"/>
    </source>
</evidence>
<comment type="similarity">
    <text evidence="8">Belongs to the GlnD family.</text>
</comment>
<keyword evidence="2 8" id="KW-0548">Nucleotidyltransferase</keyword>
<keyword evidence="4 8" id="KW-0378">Hydrolase</keyword>
<keyword evidence="5 8" id="KW-0460">Magnesium</keyword>
<evidence type="ECO:0000259" key="9">
    <source>
        <dbReference type="PROSITE" id="PS51671"/>
    </source>
</evidence>
<dbReference type="CDD" id="cd04900">
    <property type="entry name" value="ACT_UUR-like_1"/>
    <property type="match status" value="1"/>
</dbReference>
<evidence type="ECO:0000256" key="1">
    <source>
        <dbReference type="ARBA" id="ARBA00022679"/>
    </source>
</evidence>
<dbReference type="CDD" id="cd00077">
    <property type="entry name" value="HDc"/>
    <property type="match status" value="1"/>
</dbReference>
<keyword evidence="3" id="KW-0677">Repeat</keyword>
<comment type="catalytic activity">
    <reaction evidence="7">
        <text>guanosine 3',5'-bis(diphosphate) + H2O = GDP + diphosphate + H(+)</text>
        <dbReference type="Rhea" id="RHEA:14253"/>
        <dbReference type="ChEBI" id="CHEBI:15377"/>
        <dbReference type="ChEBI" id="CHEBI:15378"/>
        <dbReference type="ChEBI" id="CHEBI:33019"/>
        <dbReference type="ChEBI" id="CHEBI:58189"/>
        <dbReference type="ChEBI" id="CHEBI:77828"/>
        <dbReference type="EC" id="3.1.7.2"/>
    </reaction>
</comment>
<dbReference type="EC" id="3.1.4.-" evidence="8"/>
<dbReference type="HAMAP" id="MF_00277">
    <property type="entry name" value="PII_uridylyl_transf"/>
    <property type="match status" value="1"/>
</dbReference>
<keyword evidence="6 8" id="KW-0511">Multifunctional enzyme</keyword>
<dbReference type="EC" id="2.7.7.59" evidence="8"/>
<dbReference type="PROSITE" id="PS51831">
    <property type="entry name" value="HD"/>
    <property type="match status" value="1"/>
</dbReference>
<feature type="domain" description="ACT" evidence="9">
    <location>
        <begin position="702"/>
        <end position="790"/>
    </location>
</feature>
<dbReference type="InterPro" id="IPR003607">
    <property type="entry name" value="HD/PDEase_dom"/>
</dbReference>
<dbReference type="InterPro" id="IPR013546">
    <property type="entry name" value="PII_UdlTrfase/GS_AdlTrfase"/>
</dbReference>
<comment type="catalytic activity">
    <reaction evidence="8">
        <text>[protein-PII]-uridylyl-L-tyrosine + H2O = [protein-PII]-L-tyrosine + UMP + H(+)</text>
        <dbReference type="Rhea" id="RHEA:48600"/>
        <dbReference type="Rhea" id="RHEA-COMP:12147"/>
        <dbReference type="Rhea" id="RHEA-COMP:12148"/>
        <dbReference type="ChEBI" id="CHEBI:15377"/>
        <dbReference type="ChEBI" id="CHEBI:15378"/>
        <dbReference type="ChEBI" id="CHEBI:46858"/>
        <dbReference type="ChEBI" id="CHEBI:57865"/>
        <dbReference type="ChEBI" id="CHEBI:90602"/>
    </reaction>
</comment>
<gene>
    <name evidence="8 11" type="primary">glnD</name>
    <name evidence="11" type="ORF">NFC81_05285</name>
</gene>
<dbReference type="SUPFAM" id="SSF55021">
    <property type="entry name" value="ACT-like"/>
    <property type="match status" value="2"/>
</dbReference>
<comment type="activity regulation">
    <text evidence="8">Uridylyltransferase (UTase) activity is inhibited by glutamine, while glutamine activates uridylyl-removing (UR) activity.</text>
</comment>
<feature type="region of interest" description="Uridylyltransferase" evidence="8">
    <location>
        <begin position="1"/>
        <end position="339"/>
    </location>
</feature>
<feature type="domain" description="ACT" evidence="9">
    <location>
        <begin position="813"/>
        <end position="888"/>
    </location>
</feature>
<comment type="caution">
    <text evidence="8">Lacks conserved residue(s) required for the propagation of feature annotation.</text>
</comment>
<evidence type="ECO:0000256" key="3">
    <source>
        <dbReference type="ARBA" id="ARBA00022737"/>
    </source>
</evidence>
<evidence type="ECO:0000256" key="2">
    <source>
        <dbReference type="ARBA" id="ARBA00022695"/>
    </source>
</evidence>
<dbReference type="InterPro" id="IPR002934">
    <property type="entry name" value="Polymerase_NTP_transf_dom"/>
</dbReference>
<comment type="cofactor">
    <cofactor evidence="8">
        <name>Mg(2+)</name>
        <dbReference type="ChEBI" id="CHEBI:18420"/>
    </cofactor>
</comment>
<comment type="domain">
    <text evidence="8">Has four distinct domains: an N-terminal nucleotidyltransferase (NT) domain responsible for UTase activity, a central HD domain that encodes UR activity, and two C-terminal ACT domains that seem to have a role in glutamine sensing.</text>
</comment>
<reference evidence="11" key="1">
    <citation type="submission" date="2022-07" db="EMBL/GenBank/DDBJ databases">
        <title>Complete genome sequence of Salinispirillum sp. LH10-3-1 capable of multiple carbohydrate inversion isolated from a soda lake.</title>
        <authorList>
            <person name="Liu J."/>
            <person name="Zhai Y."/>
            <person name="Zhang H."/>
            <person name="Yang H."/>
            <person name="Qu J."/>
            <person name="Li J."/>
        </authorList>
    </citation>
    <scope>NUCLEOTIDE SEQUENCE</scope>
    <source>
        <strain evidence="11">LH 10-3-1</strain>
    </source>
</reference>
<dbReference type="GO" id="GO:0008081">
    <property type="term" value="F:phosphoric diester hydrolase activity"/>
    <property type="evidence" value="ECO:0007669"/>
    <property type="project" value="UniProtKB-UniRule"/>
</dbReference>
<dbReference type="Pfam" id="PF08335">
    <property type="entry name" value="GlnD_UR_UTase"/>
    <property type="match status" value="1"/>
</dbReference>
<dbReference type="InterPro" id="IPR043519">
    <property type="entry name" value="NT_sf"/>
</dbReference>
<dbReference type="GO" id="GO:0008893">
    <property type="term" value="F:guanosine-3',5'-bis(diphosphate) 3'-diphosphatase activity"/>
    <property type="evidence" value="ECO:0007669"/>
    <property type="project" value="UniProtKB-EC"/>
</dbReference>
<dbReference type="EMBL" id="CP101717">
    <property type="protein sequence ID" value="WLD59202.1"/>
    <property type="molecule type" value="Genomic_DNA"/>
</dbReference>
<dbReference type="CDD" id="cd05401">
    <property type="entry name" value="NT_GlnE_GlnD_like"/>
    <property type="match status" value="1"/>
</dbReference>
<feature type="domain" description="HD" evidence="10">
    <location>
        <begin position="458"/>
        <end position="580"/>
    </location>
</feature>
<dbReference type="SMART" id="SM00471">
    <property type="entry name" value="HDc"/>
    <property type="match status" value="1"/>
</dbReference>
<dbReference type="RefSeq" id="WP_304996492.1">
    <property type="nucleotide sequence ID" value="NZ_CP101717.1"/>
</dbReference>
<organism evidence="11">
    <name type="scientific">Salinispirillum sp. LH 10-3-1</name>
    <dbReference type="NCBI Taxonomy" id="2952525"/>
    <lineage>
        <taxon>Bacteria</taxon>
        <taxon>Pseudomonadati</taxon>
        <taxon>Pseudomonadota</taxon>
        <taxon>Gammaproteobacteria</taxon>
        <taxon>Oceanospirillales</taxon>
        <taxon>Saccharospirillaceae</taxon>
        <taxon>Salinispirillum</taxon>
    </lineage>
</organism>